<evidence type="ECO:0000256" key="3">
    <source>
        <dbReference type="ARBA" id="ARBA00022676"/>
    </source>
</evidence>
<keyword evidence="3 6" id="KW-0328">Glycosyltransferase</keyword>
<dbReference type="RefSeq" id="WP_340524702.1">
    <property type="nucleotide sequence ID" value="NZ_JBBLXS010000128.1"/>
</dbReference>
<dbReference type="EMBL" id="JBBLXS010000128">
    <property type="protein sequence ID" value="MEK0185545.1"/>
    <property type="molecule type" value="Genomic_DNA"/>
</dbReference>
<evidence type="ECO:0000256" key="4">
    <source>
        <dbReference type="ARBA" id="ARBA00022679"/>
    </source>
</evidence>
<feature type="domain" description="Glycosyltransferase 2-like" evidence="5">
    <location>
        <begin position="10"/>
        <end position="180"/>
    </location>
</feature>
<dbReference type="Gene3D" id="3.90.550.10">
    <property type="entry name" value="Spore Coat Polysaccharide Biosynthesis Protein SpsA, Chain A"/>
    <property type="match status" value="1"/>
</dbReference>
<organism evidence="6 7">
    <name type="scientific">Microcoleus anatoxicus PTRS2</name>
    <dbReference type="NCBI Taxonomy" id="2705321"/>
    <lineage>
        <taxon>Bacteria</taxon>
        <taxon>Bacillati</taxon>
        <taxon>Cyanobacteriota</taxon>
        <taxon>Cyanophyceae</taxon>
        <taxon>Oscillatoriophycideae</taxon>
        <taxon>Oscillatoriales</taxon>
        <taxon>Microcoleaceae</taxon>
        <taxon>Microcoleus</taxon>
        <taxon>Microcoleus anatoxicus</taxon>
    </lineage>
</organism>
<dbReference type="InterPro" id="IPR029044">
    <property type="entry name" value="Nucleotide-diphossugar_trans"/>
</dbReference>
<gene>
    <name evidence="6" type="ORF">WMG39_11905</name>
</gene>
<dbReference type="Pfam" id="PF00535">
    <property type="entry name" value="Glycos_transf_2"/>
    <property type="match status" value="1"/>
</dbReference>
<comment type="pathway">
    <text evidence="1">Cell wall biogenesis; cell wall polysaccharide biosynthesis.</text>
</comment>
<dbReference type="EC" id="2.4.-.-" evidence="6"/>
<protein>
    <submittedName>
        <fullName evidence="6">Glycosyltransferase family 2 protein</fullName>
        <ecNumber evidence="6">2.4.-.-</ecNumber>
    </submittedName>
</protein>
<sequence>MKPHSTIATIITCHNRKQKTLASLAALFNQVLPADVLLVVYLVDAASTDGTPEAVQETYPLVKLLGGDGNLFWNGGMRQGLAEAMKHGYDYYLWLNDDTVLEPSAVNTMLATSRSLAEQGHRRPIAVGSTHDATTGALTYGGWLRTSWWHPLHFRLLEPIAEAQQCSTMNGNCVLIPREVVEVVGNLDPAFIHSMGDIDYGLRSVQQNCTVWVVPGYVGTCSTNPSEGNCWEDPNMSLLDRWKKVMQPKGFSPKESKVLVQRHTNILWPIYWLLPYLRLILTSLRRGPVGYRG</sequence>
<keyword evidence="4 6" id="KW-0808">Transferase</keyword>
<proteinExistence type="inferred from homology"/>
<evidence type="ECO:0000256" key="2">
    <source>
        <dbReference type="ARBA" id="ARBA00006739"/>
    </source>
</evidence>
<dbReference type="SUPFAM" id="SSF53448">
    <property type="entry name" value="Nucleotide-diphospho-sugar transferases"/>
    <property type="match status" value="1"/>
</dbReference>
<evidence type="ECO:0000313" key="6">
    <source>
        <dbReference type="EMBL" id="MEK0185545.1"/>
    </source>
</evidence>
<keyword evidence="7" id="KW-1185">Reference proteome</keyword>
<dbReference type="PANTHER" id="PTHR43179">
    <property type="entry name" value="RHAMNOSYLTRANSFERASE WBBL"/>
    <property type="match status" value="1"/>
</dbReference>
<comment type="caution">
    <text evidence="6">The sequence shown here is derived from an EMBL/GenBank/DDBJ whole genome shotgun (WGS) entry which is preliminary data.</text>
</comment>
<accession>A0ABU8YMA2</accession>
<comment type="similarity">
    <text evidence="2">Belongs to the glycosyltransferase 2 family.</text>
</comment>
<evidence type="ECO:0000259" key="5">
    <source>
        <dbReference type="Pfam" id="PF00535"/>
    </source>
</evidence>
<dbReference type="GO" id="GO:0016757">
    <property type="term" value="F:glycosyltransferase activity"/>
    <property type="evidence" value="ECO:0007669"/>
    <property type="project" value="UniProtKB-KW"/>
</dbReference>
<dbReference type="PANTHER" id="PTHR43179:SF12">
    <property type="entry name" value="GALACTOFURANOSYLTRANSFERASE GLFT2"/>
    <property type="match status" value="1"/>
</dbReference>
<dbReference type="Proteomes" id="UP001384579">
    <property type="component" value="Unassembled WGS sequence"/>
</dbReference>
<evidence type="ECO:0000313" key="7">
    <source>
        <dbReference type="Proteomes" id="UP001384579"/>
    </source>
</evidence>
<reference evidence="6 7" key="1">
    <citation type="journal article" date="2020" name="Harmful Algae">
        <title>Molecular and morphological characterization of a novel dihydroanatoxin-a producing Microcoleus species (cyanobacteria) from the Russian River, California, USA.</title>
        <authorList>
            <person name="Conklin K.Y."/>
            <person name="Stancheva R."/>
            <person name="Otten T.G."/>
            <person name="Fadness R."/>
            <person name="Boyer G.L."/>
            <person name="Read B."/>
            <person name="Zhang X."/>
            <person name="Sheath R.G."/>
        </authorList>
    </citation>
    <scope>NUCLEOTIDE SEQUENCE [LARGE SCALE GENOMIC DNA]</scope>
    <source>
        <strain evidence="6 7">PTRS2</strain>
    </source>
</reference>
<evidence type="ECO:0000256" key="1">
    <source>
        <dbReference type="ARBA" id="ARBA00004776"/>
    </source>
</evidence>
<dbReference type="InterPro" id="IPR001173">
    <property type="entry name" value="Glyco_trans_2-like"/>
</dbReference>
<name>A0ABU8YMA2_9CYAN</name>